<comment type="caution">
    <text evidence="1">The sequence shown here is derived from an EMBL/GenBank/DDBJ whole genome shotgun (WGS) entry which is preliminary data.</text>
</comment>
<evidence type="ECO:0000313" key="2">
    <source>
        <dbReference type="Proteomes" id="UP001321473"/>
    </source>
</evidence>
<name>A0AAQ4ESJ0_AMBAM</name>
<dbReference type="AlphaFoldDB" id="A0AAQ4ESJ0"/>
<accession>A0AAQ4ESJ0</accession>
<evidence type="ECO:0000313" key="1">
    <source>
        <dbReference type="EMBL" id="KAK8777726.1"/>
    </source>
</evidence>
<dbReference type="EMBL" id="JARKHS020011528">
    <property type="protein sequence ID" value="KAK8777726.1"/>
    <property type="molecule type" value="Genomic_DNA"/>
</dbReference>
<dbReference type="Proteomes" id="UP001321473">
    <property type="component" value="Unassembled WGS sequence"/>
</dbReference>
<organism evidence="1 2">
    <name type="scientific">Amblyomma americanum</name>
    <name type="common">Lone star tick</name>
    <dbReference type="NCBI Taxonomy" id="6943"/>
    <lineage>
        <taxon>Eukaryota</taxon>
        <taxon>Metazoa</taxon>
        <taxon>Ecdysozoa</taxon>
        <taxon>Arthropoda</taxon>
        <taxon>Chelicerata</taxon>
        <taxon>Arachnida</taxon>
        <taxon>Acari</taxon>
        <taxon>Parasitiformes</taxon>
        <taxon>Ixodida</taxon>
        <taxon>Ixodoidea</taxon>
        <taxon>Ixodidae</taxon>
        <taxon>Amblyomminae</taxon>
        <taxon>Amblyomma</taxon>
    </lineage>
</organism>
<proteinExistence type="predicted"/>
<keyword evidence="2" id="KW-1185">Reference proteome</keyword>
<gene>
    <name evidence="1" type="ORF">V5799_020931</name>
</gene>
<protein>
    <submittedName>
        <fullName evidence="1">Uncharacterized protein</fullName>
    </submittedName>
</protein>
<sequence>MEYSISLKITAAAILMRCTTAKRIDWCGGPQNPLESAKTARVATTVFLACKNETLGLNISPSFFKESNRLCAIWRMCYSLVEDTNVRSNEYTAAAAECSYKFGKVAEFLFPKWKQEYNFDEATFYDALKRCAIPHLPKGVMYGLKSVDYFRYFASG</sequence>
<reference evidence="1 2" key="1">
    <citation type="journal article" date="2023" name="Arcadia Sci">
        <title>De novo assembly of a long-read Amblyomma americanum tick genome.</title>
        <authorList>
            <person name="Chou S."/>
            <person name="Poskanzer K.E."/>
            <person name="Rollins M."/>
            <person name="Thuy-Boun P.S."/>
        </authorList>
    </citation>
    <scope>NUCLEOTIDE SEQUENCE [LARGE SCALE GENOMIC DNA]</scope>
    <source>
        <strain evidence="1">F_SG_1</strain>
        <tissue evidence="1">Salivary glands</tissue>
    </source>
</reference>